<evidence type="ECO:0000256" key="2">
    <source>
        <dbReference type="ARBA" id="ARBA00022475"/>
    </source>
</evidence>
<comment type="subcellular location">
    <subcellularLocation>
        <location evidence="1">Cell membrane</location>
        <topology evidence="1">Multi-pass membrane protein</topology>
    </subcellularLocation>
</comment>
<keyword evidence="5 8" id="KW-1133">Transmembrane helix</keyword>
<evidence type="ECO:0000256" key="1">
    <source>
        <dbReference type="ARBA" id="ARBA00004651"/>
    </source>
</evidence>
<feature type="transmembrane region" description="Helical" evidence="8">
    <location>
        <begin position="101"/>
        <end position="121"/>
    </location>
</feature>
<name>A0A9D1I1U4_9FIRM</name>
<feature type="transmembrane region" description="Helical" evidence="8">
    <location>
        <begin position="48"/>
        <end position="67"/>
    </location>
</feature>
<keyword evidence="3 9" id="KW-0808">Transferase</keyword>
<dbReference type="PANTHER" id="PTHR22926:SF3">
    <property type="entry name" value="UNDECAPRENYL-PHOSPHATE ALPHA-N-ACETYLGLUCOSAMINYL 1-PHOSPHATE TRANSFERASE"/>
    <property type="match status" value="1"/>
</dbReference>
<keyword evidence="7" id="KW-0460">Magnesium</keyword>
<keyword evidence="4 8" id="KW-0812">Transmembrane</keyword>
<dbReference type="PROSITE" id="PS01348">
    <property type="entry name" value="MRAY_2"/>
    <property type="match status" value="1"/>
</dbReference>
<feature type="transmembrane region" description="Helical" evidence="8">
    <location>
        <begin position="133"/>
        <end position="154"/>
    </location>
</feature>
<keyword evidence="6 8" id="KW-0472">Membrane</keyword>
<keyword evidence="2" id="KW-1003">Cell membrane</keyword>
<dbReference type="GO" id="GO:0009103">
    <property type="term" value="P:lipopolysaccharide biosynthetic process"/>
    <property type="evidence" value="ECO:0007669"/>
    <property type="project" value="TreeGrafter"/>
</dbReference>
<dbReference type="Pfam" id="PF00953">
    <property type="entry name" value="Glycos_transf_4"/>
    <property type="match status" value="1"/>
</dbReference>
<feature type="transmembrane region" description="Helical" evidence="8">
    <location>
        <begin position="314"/>
        <end position="331"/>
    </location>
</feature>
<sequence>MYDTLLVTFLVACGLAAAVTPMAIRLAPKIGAMDIPKDSRRMHDHAMPRFGGLAIFAGSSAAMLIFLNFDHQITTIVLGGVLIYILGIIDDLKDLDPKIKFAGQTLVAILMYMQDIRITFITNYFGEGNSQLGDVWCFLITVLWIVGITNTINLIDGLDGLAAGTSAIISLCIAYAAYIHGTYETAGAMLALAGGCLGFLPFNFYPAKIFMGDGGSLYLGFMLASLSVTGTVKSAAFMSMIIPVLVLGVPIFDTLFAILRRLVNKKPIMTADKGHLHHRLMKLGYGQRRATLMLYGMTAIMGVAAVLFSRGLYVEMGGLMAITFMYIYIFLTDSRHMMPQIREKCKDEAEGDGPSGE</sequence>
<accession>A0A9D1I1U4</accession>
<protein>
    <submittedName>
        <fullName evidence="9">Undecaprenyl/decaprenyl-phosphate alpha-N-acetylglucosaminyl 1-phosphate transferase</fullName>
    </submittedName>
</protein>
<dbReference type="PANTHER" id="PTHR22926">
    <property type="entry name" value="PHOSPHO-N-ACETYLMURAMOYL-PENTAPEPTIDE-TRANSFERASE"/>
    <property type="match status" value="1"/>
</dbReference>
<feature type="transmembrane region" description="Helical" evidence="8">
    <location>
        <begin position="217"/>
        <end position="235"/>
    </location>
</feature>
<feature type="transmembrane region" description="Helical" evidence="8">
    <location>
        <begin position="290"/>
        <end position="308"/>
    </location>
</feature>
<evidence type="ECO:0000256" key="4">
    <source>
        <dbReference type="ARBA" id="ARBA00022692"/>
    </source>
</evidence>
<feature type="transmembrane region" description="Helical" evidence="8">
    <location>
        <begin position="241"/>
        <end position="259"/>
    </location>
</feature>
<feature type="transmembrane region" description="Helical" evidence="8">
    <location>
        <begin position="6"/>
        <end position="27"/>
    </location>
</feature>
<evidence type="ECO:0000313" key="9">
    <source>
        <dbReference type="EMBL" id="HIU26836.1"/>
    </source>
</evidence>
<evidence type="ECO:0000256" key="5">
    <source>
        <dbReference type="ARBA" id="ARBA00022989"/>
    </source>
</evidence>
<gene>
    <name evidence="9" type="ORF">IAD16_00455</name>
</gene>
<proteinExistence type="predicted"/>
<dbReference type="GO" id="GO:0016780">
    <property type="term" value="F:phosphotransferase activity, for other substituted phosphate groups"/>
    <property type="evidence" value="ECO:0007669"/>
    <property type="project" value="InterPro"/>
</dbReference>
<dbReference type="GO" id="GO:0071555">
    <property type="term" value="P:cell wall organization"/>
    <property type="evidence" value="ECO:0007669"/>
    <property type="project" value="TreeGrafter"/>
</dbReference>
<evidence type="ECO:0000256" key="3">
    <source>
        <dbReference type="ARBA" id="ARBA00022679"/>
    </source>
</evidence>
<dbReference type="GO" id="GO:0044038">
    <property type="term" value="P:cell wall macromolecule biosynthetic process"/>
    <property type="evidence" value="ECO:0007669"/>
    <property type="project" value="TreeGrafter"/>
</dbReference>
<dbReference type="InterPro" id="IPR018480">
    <property type="entry name" value="PNAcMuramoyl-5peptid_Trfase_CS"/>
</dbReference>
<feature type="binding site" evidence="7">
    <location>
        <position position="153"/>
    </location>
    <ligand>
        <name>Mg(2+)</name>
        <dbReference type="ChEBI" id="CHEBI:18420"/>
    </ligand>
</feature>
<evidence type="ECO:0000256" key="6">
    <source>
        <dbReference type="ARBA" id="ARBA00023136"/>
    </source>
</evidence>
<comment type="caution">
    <text evidence="9">The sequence shown here is derived from an EMBL/GenBank/DDBJ whole genome shotgun (WGS) entry which is preliminary data.</text>
</comment>
<keyword evidence="7" id="KW-0479">Metal-binding</keyword>
<evidence type="ECO:0000256" key="8">
    <source>
        <dbReference type="SAM" id="Phobius"/>
    </source>
</evidence>
<reference evidence="9" key="2">
    <citation type="journal article" date="2021" name="PeerJ">
        <title>Extensive microbial diversity within the chicken gut microbiome revealed by metagenomics and culture.</title>
        <authorList>
            <person name="Gilroy R."/>
            <person name="Ravi A."/>
            <person name="Getino M."/>
            <person name="Pursley I."/>
            <person name="Horton D.L."/>
            <person name="Alikhan N.F."/>
            <person name="Baker D."/>
            <person name="Gharbi K."/>
            <person name="Hall N."/>
            <person name="Watson M."/>
            <person name="Adriaenssens E.M."/>
            <person name="Foster-Nyarko E."/>
            <person name="Jarju S."/>
            <person name="Secka A."/>
            <person name="Antonio M."/>
            <person name="Oren A."/>
            <person name="Chaudhuri R.R."/>
            <person name="La Ragione R."/>
            <person name="Hildebrand F."/>
            <person name="Pallen M.J."/>
        </authorList>
    </citation>
    <scope>NUCLEOTIDE SEQUENCE</scope>
    <source>
        <strain evidence="9">11300</strain>
    </source>
</reference>
<dbReference type="GO" id="GO:0005886">
    <property type="term" value="C:plasma membrane"/>
    <property type="evidence" value="ECO:0007669"/>
    <property type="project" value="UniProtKB-SubCell"/>
</dbReference>
<organism evidence="9 10">
    <name type="scientific">Candidatus Fimisoma avicola</name>
    <dbReference type="NCBI Taxonomy" id="2840826"/>
    <lineage>
        <taxon>Bacteria</taxon>
        <taxon>Bacillati</taxon>
        <taxon>Bacillota</taxon>
        <taxon>Clostridia</taxon>
        <taxon>Eubacteriales</taxon>
        <taxon>Candidatus Fimisoma</taxon>
    </lineage>
</organism>
<feature type="transmembrane region" description="Helical" evidence="8">
    <location>
        <begin position="186"/>
        <end position="205"/>
    </location>
</feature>
<dbReference type="AlphaFoldDB" id="A0A9D1I1U4"/>
<dbReference type="EMBL" id="DVMO01000006">
    <property type="protein sequence ID" value="HIU26836.1"/>
    <property type="molecule type" value="Genomic_DNA"/>
</dbReference>
<evidence type="ECO:0000313" key="10">
    <source>
        <dbReference type="Proteomes" id="UP000824091"/>
    </source>
</evidence>
<feature type="transmembrane region" description="Helical" evidence="8">
    <location>
        <begin position="161"/>
        <end position="180"/>
    </location>
</feature>
<dbReference type="CDD" id="cd06853">
    <property type="entry name" value="GT_WecA_like"/>
    <property type="match status" value="1"/>
</dbReference>
<evidence type="ECO:0000256" key="7">
    <source>
        <dbReference type="PIRSR" id="PIRSR600715-1"/>
    </source>
</evidence>
<dbReference type="GO" id="GO:0046872">
    <property type="term" value="F:metal ion binding"/>
    <property type="evidence" value="ECO:0007669"/>
    <property type="project" value="UniProtKB-KW"/>
</dbReference>
<comment type="cofactor">
    <cofactor evidence="7">
        <name>Mg(2+)</name>
        <dbReference type="ChEBI" id="CHEBI:18420"/>
    </cofactor>
</comment>
<dbReference type="InterPro" id="IPR000715">
    <property type="entry name" value="Glycosyl_transferase_4"/>
</dbReference>
<reference evidence="9" key="1">
    <citation type="submission" date="2020-10" db="EMBL/GenBank/DDBJ databases">
        <authorList>
            <person name="Gilroy R."/>
        </authorList>
    </citation>
    <scope>NUCLEOTIDE SEQUENCE</scope>
    <source>
        <strain evidence="9">11300</strain>
    </source>
</reference>
<feature type="binding site" evidence="7">
    <location>
        <position position="213"/>
    </location>
    <ligand>
        <name>Mg(2+)</name>
        <dbReference type="ChEBI" id="CHEBI:18420"/>
    </ligand>
</feature>
<feature type="transmembrane region" description="Helical" evidence="8">
    <location>
        <begin position="73"/>
        <end position="89"/>
    </location>
</feature>
<dbReference type="Proteomes" id="UP000824091">
    <property type="component" value="Unassembled WGS sequence"/>
</dbReference>